<dbReference type="SMART" id="SM00530">
    <property type="entry name" value="HTH_XRE"/>
    <property type="match status" value="1"/>
</dbReference>
<organism evidence="5 6">
    <name type="scientific">Aquicoccus porphyridii</name>
    <dbReference type="NCBI Taxonomy" id="1852029"/>
    <lineage>
        <taxon>Bacteria</taxon>
        <taxon>Pseudomonadati</taxon>
        <taxon>Pseudomonadota</taxon>
        <taxon>Alphaproteobacteria</taxon>
        <taxon>Rhodobacterales</taxon>
        <taxon>Paracoccaceae</taxon>
        <taxon>Aquicoccus</taxon>
    </lineage>
</organism>
<sequence>MPRSSLTGTRIRERRILQGIRQSHLAERVGISPSYLNLIEHNRRRIGGKLLNDIAAVLNVEPSLLAEGAESVLIALLREAVAEAGEQGVEIEQAESFAGHYPGWARLVVAQRRQIAALGRAVETLTDRLTHDPHLAATLHEVLDTISAVRSTASILAETREIEPEWRDRFHRNINEDATRLAEGAQALVTYLDGASDARRDVQSPQEEIEAFFVAHDFHFPALEDESLTPEEIMHDASELVSGSAVSQALKLLRQYAVDAKAVPLAELRAVVDELGPDPFRIAVHLGMDQGVIMRRLAALPELEAGLVACDGSGTLVFRKPLPGFPLPRFSAACPLWPLYRALTRPMAPLHMRMEQQGRGTVPMGGSLFDAYAVALPKGPATVNTDPIFEAQMLFLPVPGEEREVWRGGVVQVGANCRICPRMECHARREPSIIADGF</sequence>
<dbReference type="PROSITE" id="PS50943">
    <property type="entry name" value="HTH_CROC1"/>
    <property type="match status" value="1"/>
</dbReference>
<dbReference type="RefSeq" id="WP_111363685.1">
    <property type="nucleotide sequence ID" value="NZ_VINQ01000002.1"/>
</dbReference>
<dbReference type="CDD" id="cd00093">
    <property type="entry name" value="HTH_XRE"/>
    <property type="match status" value="1"/>
</dbReference>
<dbReference type="Pfam" id="PF01381">
    <property type="entry name" value="HTH_3"/>
    <property type="match status" value="1"/>
</dbReference>
<dbReference type="GO" id="GO:0003700">
    <property type="term" value="F:DNA-binding transcription factor activity"/>
    <property type="evidence" value="ECO:0007669"/>
    <property type="project" value="TreeGrafter"/>
</dbReference>
<feature type="domain" description="HTH cro/C1-type" evidence="4">
    <location>
        <begin position="11"/>
        <end position="65"/>
    </location>
</feature>
<dbReference type="InterPro" id="IPR010982">
    <property type="entry name" value="Lambda_DNA-bd_dom_sf"/>
</dbReference>
<reference evidence="5 6" key="1">
    <citation type="submission" date="2019-07" db="EMBL/GenBank/DDBJ databases">
        <title>Aquicoccus porphyridii gen. nov., sp. nov., isolated from a small marine red alga, Porphyridium marinum.</title>
        <authorList>
            <person name="Liu L."/>
        </authorList>
    </citation>
    <scope>NUCLEOTIDE SEQUENCE [LARGE SCALE GENOMIC DNA]</scope>
    <source>
        <strain evidence="5 6">L1 8-17</strain>
    </source>
</reference>
<dbReference type="Proteomes" id="UP000325291">
    <property type="component" value="Unassembled WGS sequence"/>
</dbReference>
<dbReference type="InterPro" id="IPR050807">
    <property type="entry name" value="TransReg_Diox_bact_type"/>
</dbReference>
<dbReference type="GO" id="GO:0003677">
    <property type="term" value="F:DNA binding"/>
    <property type="evidence" value="ECO:0007669"/>
    <property type="project" value="UniProtKB-KW"/>
</dbReference>
<dbReference type="SUPFAM" id="SSF47413">
    <property type="entry name" value="lambda repressor-like DNA-binding domains"/>
    <property type="match status" value="1"/>
</dbReference>
<dbReference type="Gene3D" id="1.10.260.40">
    <property type="entry name" value="lambda repressor-like DNA-binding domains"/>
    <property type="match status" value="1"/>
</dbReference>
<gene>
    <name evidence="5" type="ORF">FLO80_03935</name>
</gene>
<evidence type="ECO:0000256" key="1">
    <source>
        <dbReference type="ARBA" id="ARBA00023015"/>
    </source>
</evidence>
<dbReference type="InterPro" id="IPR001387">
    <property type="entry name" value="Cro/C1-type_HTH"/>
</dbReference>
<comment type="caution">
    <text evidence="5">The sequence shown here is derived from an EMBL/GenBank/DDBJ whole genome shotgun (WGS) entry which is preliminary data.</text>
</comment>
<evidence type="ECO:0000259" key="4">
    <source>
        <dbReference type="PROSITE" id="PS50943"/>
    </source>
</evidence>
<dbReference type="EMBL" id="VINQ01000002">
    <property type="protein sequence ID" value="KAA0920274.1"/>
    <property type="molecule type" value="Genomic_DNA"/>
</dbReference>
<evidence type="ECO:0000256" key="3">
    <source>
        <dbReference type="ARBA" id="ARBA00023163"/>
    </source>
</evidence>
<keyword evidence="2" id="KW-0238">DNA-binding</keyword>
<keyword evidence="3" id="KW-0804">Transcription</keyword>
<keyword evidence="6" id="KW-1185">Reference proteome</keyword>
<dbReference type="GO" id="GO:0005829">
    <property type="term" value="C:cytosol"/>
    <property type="evidence" value="ECO:0007669"/>
    <property type="project" value="TreeGrafter"/>
</dbReference>
<name>A0A5A9ZSM8_9RHOB</name>
<evidence type="ECO:0000313" key="5">
    <source>
        <dbReference type="EMBL" id="KAA0920274.1"/>
    </source>
</evidence>
<dbReference type="AlphaFoldDB" id="A0A5A9ZSM8"/>
<evidence type="ECO:0000313" key="6">
    <source>
        <dbReference type="Proteomes" id="UP000325291"/>
    </source>
</evidence>
<proteinExistence type="predicted"/>
<keyword evidence="1" id="KW-0805">Transcription regulation</keyword>
<protein>
    <submittedName>
        <fullName evidence="5">Helix-turn-helix domain-containing protein</fullName>
    </submittedName>
</protein>
<dbReference type="PANTHER" id="PTHR46797:SF23">
    <property type="entry name" value="HTH-TYPE TRANSCRIPTIONAL REGULATOR SUTR"/>
    <property type="match status" value="1"/>
</dbReference>
<evidence type="ECO:0000256" key="2">
    <source>
        <dbReference type="ARBA" id="ARBA00023125"/>
    </source>
</evidence>
<dbReference type="PANTHER" id="PTHR46797">
    <property type="entry name" value="HTH-TYPE TRANSCRIPTIONAL REGULATOR"/>
    <property type="match status" value="1"/>
</dbReference>
<accession>A0A5A9ZSM8</accession>